<evidence type="ECO:0000313" key="8">
    <source>
        <dbReference type="Proteomes" id="UP000627292"/>
    </source>
</evidence>
<evidence type="ECO:0000256" key="1">
    <source>
        <dbReference type="ARBA" id="ARBA00010641"/>
    </source>
</evidence>
<dbReference type="InterPro" id="IPR013325">
    <property type="entry name" value="RNA_pol_sigma_r2"/>
</dbReference>
<dbReference type="CDD" id="cd06171">
    <property type="entry name" value="Sigma70_r4"/>
    <property type="match status" value="1"/>
</dbReference>
<dbReference type="GO" id="GO:0000428">
    <property type="term" value="C:DNA-directed RNA polymerase complex"/>
    <property type="evidence" value="ECO:0007669"/>
    <property type="project" value="UniProtKB-KW"/>
</dbReference>
<dbReference type="GO" id="GO:0003677">
    <property type="term" value="F:DNA binding"/>
    <property type="evidence" value="ECO:0007669"/>
    <property type="project" value="InterPro"/>
</dbReference>
<dbReference type="AlphaFoldDB" id="A0A917MR63"/>
<reference evidence="7" key="2">
    <citation type="submission" date="2020-09" db="EMBL/GenBank/DDBJ databases">
        <authorList>
            <person name="Sun Q."/>
            <person name="Zhou Y."/>
        </authorList>
    </citation>
    <scope>NUCLEOTIDE SEQUENCE</scope>
    <source>
        <strain evidence="7">CGMCC 1.15290</strain>
    </source>
</reference>
<gene>
    <name evidence="7" type="ORF">GCM10011379_06160</name>
</gene>
<evidence type="ECO:0000256" key="3">
    <source>
        <dbReference type="ARBA" id="ARBA00023082"/>
    </source>
</evidence>
<dbReference type="InterPro" id="IPR013324">
    <property type="entry name" value="RNA_pol_sigma_r3/r4-like"/>
</dbReference>
<reference evidence="7" key="1">
    <citation type="journal article" date="2014" name="Int. J. Syst. Evol. Microbiol.">
        <title>Complete genome sequence of Corynebacterium casei LMG S-19264T (=DSM 44701T), isolated from a smear-ripened cheese.</title>
        <authorList>
            <consortium name="US DOE Joint Genome Institute (JGI-PGF)"/>
            <person name="Walter F."/>
            <person name="Albersmeier A."/>
            <person name="Kalinowski J."/>
            <person name="Ruckert C."/>
        </authorList>
    </citation>
    <scope>NUCLEOTIDE SEQUENCE</scope>
    <source>
        <strain evidence="7">CGMCC 1.15290</strain>
    </source>
</reference>
<evidence type="ECO:0000313" key="7">
    <source>
        <dbReference type="EMBL" id="GGH59410.1"/>
    </source>
</evidence>
<keyword evidence="3" id="KW-0731">Sigma factor</keyword>
<protein>
    <submittedName>
        <fullName evidence="7">DNA-directed RNA polymerase sigma-70 factor</fullName>
    </submittedName>
</protein>
<dbReference type="Gene3D" id="1.10.10.10">
    <property type="entry name" value="Winged helix-like DNA-binding domain superfamily/Winged helix DNA-binding domain"/>
    <property type="match status" value="1"/>
</dbReference>
<keyword evidence="2" id="KW-0805">Transcription regulation</keyword>
<dbReference type="GO" id="GO:0016987">
    <property type="term" value="F:sigma factor activity"/>
    <property type="evidence" value="ECO:0007669"/>
    <property type="project" value="UniProtKB-KW"/>
</dbReference>
<dbReference type="InterPro" id="IPR014284">
    <property type="entry name" value="RNA_pol_sigma-70_dom"/>
</dbReference>
<accession>A0A917MR63</accession>
<dbReference type="RefSeq" id="WP_188950506.1">
    <property type="nucleotide sequence ID" value="NZ_BMIB01000001.1"/>
</dbReference>
<dbReference type="InterPro" id="IPR013249">
    <property type="entry name" value="RNA_pol_sigma70_r4_t2"/>
</dbReference>
<evidence type="ECO:0000256" key="4">
    <source>
        <dbReference type="ARBA" id="ARBA00023163"/>
    </source>
</evidence>
<dbReference type="NCBIfam" id="TIGR02937">
    <property type="entry name" value="sigma70-ECF"/>
    <property type="match status" value="1"/>
</dbReference>
<keyword evidence="7" id="KW-0240">DNA-directed RNA polymerase</keyword>
<dbReference type="InterPro" id="IPR039425">
    <property type="entry name" value="RNA_pol_sigma-70-like"/>
</dbReference>
<feature type="domain" description="RNA polymerase sigma-70 region 2" evidence="5">
    <location>
        <begin position="37"/>
        <end position="102"/>
    </location>
</feature>
<dbReference type="EMBL" id="BMIB01000001">
    <property type="protein sequence ID" value="GGH59410.1"/>
    <property type="molecule type" value="Genomic_DNA"/>
</dbReference>
<dbReference type="Pfam" id="PF08281">
    <property type="entry name" value="Sigma70_r4_2"/>
    <property type="match status" value="1"/>
</dbReference>
<comment type="similarity">
    <text evidence="1">Belongs to the sigma-70 factor family. ECF subfamily.</text>
</comment>
<keyword evidence="4" id="KW-0804">Transcription</keyword>
<name>A0A917MR63_9BACT</name>
<dbReference type="GO" id="GO:0006352">
    <property type="term" value="P:DNA-templated transcription initiation"/>
    <property type="evidence" value="ECO:0007669"/>
    <property type="project" value="InterPro"/>
</dbReference>
<dbReference type="Proteomes" id="UP000627292">
    <property type="component" value="Unassembled WGS sequence"/>
</dbReference>
<comment type="caution">
    <text evidence="7">The sequence shown here is derived from an EMBL/GenBank/DDBJ whole genome shotgun (WGS) entry which is preliminary data.</text>
</comment>
<dbReference type="SUPFAM" id="SSF88659">
    <property type="entry name" value="Sigma3 and sigma4 domains of RNA polymerase sigma factors"/>
    <property type="match status" value="1"/>
</dbReference>
<organism evidence="7 8">
    <name type="scientific">Filimonas zeae</name>
    <dbReference type="NCBI Taxonomy" id="1737353"/>
    <lineage>
        <taxon>Bacteria</taxon>
        <taxon>Pseudomonadati</taxon>
        <taxon>Bacteroidota</taxon>
        <taxon>Chitinophagia</taxon>
        <taxon>Chitinophagales</taxon>
        <taxon>Chitinophagaceae</taxon>
        <taxon>Filimonas</taxon>
    </lineage>
</organism>
<evidence type="ECO:0000259" key="6">
    <source>
        <dbReference type="Pfam" id="PF08281"/>
    </source>
</evidence>
<dbReference type="PANTHER" id="PTHR43133">
    <property type="entry name" value="RNA POLYMERASE ECF-TYPE SIGMA FACTO"/>
    <property type="match status" value="1"/>
</dbReference>
<proteinExistence type="inferred from homology"/>
<keyword evidence="8" id="KW-1185">Reference proteome</keyword>
<sequence length="215" mass="24950">MQQYKRNKLLKTIRAYDEGDLLARIANGEEQAFDVVYNELYPRLVYFARRYVAGEPDIEEVVNESFVKFWMRRNRFDALTKIKSFLYTTTRNALINLLSKNKVTPVIALEEDTLEGMAADDDPFYRREAILSDVLGALFHEIEQLPEKCREVVLLTYRDGLNTAEVAERMGISVSNVTSQRSRAMQLLRLALAERYPVALTSLCFQWLNHFFSGF</sequence>
<dbReference type="SUPFAM" id="SSF88946">
    <property type="entry name" value="Sigma2 domain of RNA polymerase sigma factors"/>
    <property type="match status" value="1"/>
</dbReference>
<dbReference type="Pfam" id="PF04542">
    <property type="entry name" value="Sigma70_r2"/>
    <property type="match status" value="1"/>
</dbReference>
<evidence type="ECO:0000259" key="5">
    <source>
        <dbReference type="Pfam" id="PF04542"/>
    </source>
</evidence>
<evidence type="ECO:0000256" key="2">
    <source>
        <dbReference type="ARBA" id="ARBA00023015"/>
    </source>
</evidence>
<dbReference type="PANTHER" id="PTHR43133:SF46">
    <property type="entry name" value="RNA POLYMERASE SIGMA-70 FACTOR ECF SUBFAMILY"/>
    <property type="match status" value="1"/>
</dbReference>
<dbReference type="InterPro" id="IPR007627">
    <property type="entry name" value="RNA_pol_sigma70_r2"/>
</dbReference>
<dbReference type="Gene3D" id="1.10.1740.10">
    <property type="match status" value="1"/>
</dbReference>
<dbReference type="InterPro" id="IPR036388">
    <property type="entry name" value="WH-like_DNA-bd_sf"/>
</dbReference>
<feature type="domain" description="RNA polymerase sigma factor 70 region 4 type 2" evidence="6">
    <location>
        <begin position="139"/>
        <end position="188"/>
    </location>
</feature>